<name>A0ACB9NWW6_9MYRT</name>
<dbReference type="EMBL" id="CM042886">
    <property type="protein sequence ID" value="KAI4340069.1"/>
    <property type="molecule type" value="Genomic_DNA"/>
</dbReference>
<dbReference type="Proteomes" id="UP001057402">
    <property type="component" value="Chromosome 7"/>
</dbReference>
<evidence type="ECO:0000313" key="2">
    <source>
        <dbReference type="Proteomes" id="UP001057402"/>
    </source>
</evidence>
<keyword evidence="2" id="KW-1185">Reference proteome</keyword>
<organism evidence="1 2">
    <name type="scientific">Melastoma candidum</name>
    <dbReference type="NCBI Taxonomy" id="119954"/>
    <lineage>
        <taxon>Eukaryota</taxon>
        <taxon>Viridiplantae</taxon>
        <taxon>Streptophyta</taxon>
        <taxon>Embryophyta</taxon>
        <taxon>Tracheophyta</taxon>
        <taxon>Spermatophyta</taxon>
        <taxon>Magnoliopsida</taxon>
        <taxon>eudicotyledons</taxon>
        <taxon>Gunneridae</taxon>
        <taxon>Pentapetalae</taxon>
        <taxon>rosids</taxon>
        <taxon>malvids</taxon>
        <taxon>Myrtales</taxon>
        <taxon>Melastomataceae</taxon>
        <taxon>Melastomatoideae</taxon>
        <taxon>Melastomateae</taxon>
        <taxon>Melastoma</taxon>
    </lineage>
</organism>
<reference evidence="2" key="1">
    <citation type="journal article" date="2023" name="Front. Plant Sci.">
        <title>Chromosomal-level genome assembly of Melastoma candidum provides insights into trichome evolution.</title>
        <authorList>
            <person name="Zhong Y."/>
            <person name="Wu W."/>
            <person name="Sun C."/>
            <person name="Zou P."/>
            <person name="Liu Y."/>
            <person name="Dai S."/>
            <person name="Zhou R."/>
        </authorList>
    </citation>
    <scope>NUCLEOTIDE SEQUENCE [LARGE SCALE GENOMIC DNA]</scope>
</reference>
<accession>A0ACB9NWW6</accession>
<sequence length="310" mass="32225">MGGGTILRSAAAKVAGIGSGNAGLRGLPPSAAARSLVCNAVARPSAALSAHGGVEDSLASSPAAVQWNQRNIDDWEEVVDVVEGGRAPGKPMPRVIFAGAPSLEEAKAATNELKDAIDQVYSLKSEDKTPEGGDSAISTVASGAVSTYGVPNHAFQAFMLLTQSPAAQDVVASIASDSNVWKAFLQNDALKDFMQSQISAAESPLMYPIPDESVDDAGPEGWKSLTKLEGMSAKSSSSVLMTLLKNVKLTVFEMVSGVSSFLHNIFNPPAAEKAPDNDESAGSAFNEKTNTATFMGLVVMVIMVVLLKRV</sequence>
<evidence type="ECO:0000313" key="1">
    <source>
        <dbReference type="EMBL" id="KAI4340069.1"/>
    </source>
</evidence>
<proteinExistence type="predicted"/>
<comment type="caution">
    <text evidence="1">The sequence shown here is derived from an EMBL/GenBank/DDBJ whole genome shotgun (WGS) entry which is preliminary data.</text>
</comment>
<gene>
    <name evidence="1" type="ORF">MLD38_024941</name>
</gene>
<protein>
    <submittedName>
        <fullName evidence="1">Uncharacterized protein</fullName>
    </submittedName>
</protein>